<evidence type="ECO:0000313" key="10">
    <source>
        <dbReference type="EMBL" id="ATU07075.1"/>
    </source>
</evidence>
<evidence type="ECO:0000256" key="5">
    <source>
        <dbReference type="ARBA" id="ARBA00022692"/>
    </source>
</evidence>
<keyword evidence="9" id="KW-0249">Electron transport</keyword>
<reference evidence="10" key="1">
    <citation type="journal article" date="2017" name="Mol. Phylogenet. Evol.">
        <title>Mitochondrial phylogenomics and genome rearrangements in the barklice (Insecta: Psocodea).</title>
        <authorList>
            <person name="Yoshizawa K."/>
            <person name="Johnson K.P."/>
            <person name="Sweet A.D."/>
            <person name="Yao I."/>
            <person name="Ferreira R.L."/>
            <person name="Cameron S.L."/>
        </authorList>
    </citation>
    <scope>NUCLEOTIDE SEQUENCE</scope>
</reference>
<evidence type="ECO:0000256" key="6">
    <source>
        <dbReference type="ARBA" id="ARBA00022989"/>
    </source>
</evidence>
<dbReference type="EC" id="7.1.1.2" evidence="9"/>
<keyword evidence="9" id="KW-0679">Respiratory chain</keyword>
<accession>A0A343QCC8</accession>
<dbReference type="CTD" id="4537"/>
<protein>
    <recommendedName>
        <fullName evidence="3 9">NADH-ubiquinone oxidoreductase chain 3</fullName>
        <ecNumber evidence="9">7.1.1.2</ecNumber>
    </recommendedName>
</protein>
<proteinExistence type="inferred from homology"/>
<dbReference type="Gene3D" id="1.20.58.1610">
    <property type="entry name" value="NADH:ubiquinone/plastoquinone oxidoreductase, chain 3"/>
    <property type="match status" value="1"/>
</dbReference>
<dbReference type="InterPro" id="IPR038430">
    <property type="entry name" value="NDAH_ubi_oxred_su3_sf"/>
</dbReference>
<keyword evidence="7 9" id="KW-0472">Membrane</keyword>
<keyword evidence="9" id="KW-0830">Ubiquinone</keyword>
<dbReference type="GO" id="GO:0031966">
    <property type="term" value="C:mitochondrial membrane"/>
    <property type="evidence" value="ECO:0007669"/>
    <property type="project" value="UniProtKB-SubCell"/>
</dbReference>
<sequence length="117" mass="13921">MYSTFLVMFMMGFISNMMMMLANIISKKTKEDREKSSPFECGFDPIFKSRMPFSLRFFLITVIFLIFDVEITLIIPLVYTFNSSSLFIWISIMYMFLTILMMGLLHEWKLGMLNWSK</sequence>
<dbReference type="GeneID" id="35094125"/>
<keyword evidence="9" id="KW-1278">Translocase</keyword>
<feature type="transmembrane region" description="Helical" evidence="9">
    <location>
        <begin position="6"/>
        <end position="25"/>
    </location>
</feature>
<dbReference type="GO" id="GO:0008137">
    <property type="term" value="F:NADH dehydrogenase (ubiquinone) activity"/>
    <property type="evidence" value="ECO:0007669"/>
    <property type="project" value="UniProtKB-UniRule"/>
</dbReference>
<dbReference type="Pfam" id="PF00507">
    <property type="entry name" value="Oxidored_q4"/>
    <property type="match status" value="1"/>
</dbReference>
<name>A0A343QCC8_9NEOP</name>
<keyword evidence="4 9" id="KW-0813">Transport</keyword>
<comment type="subcellular location">
    <subcellularLocation>
        <location evidence="1">Membrane</location>
    </subcellularLocation>
    <subcellularLocation>
        <location evidence="9">Mitochondrion membrane</location>
        <topology evidence="9">Multi-pass membrane protein</topology>
    </subcellularLocation>
</comment>
<keyword evidence="9" id="KW-0520">NAD</keyword>
<comment type="similarity">
    <text evidence="2 9">Belongs to the complex I subunit 3 family.</text>
</comment>
<dbReference type="AlphaFoldDB" id="A0A343QCC8"/>
<feature type="transmembrane region" description="Helical" evidence="9">
    <location>
        <begin position="86"/>
        <end position="105"/>
    </location>
</feature>
<dbReference type="PANTHER" id="PTHR11058:SF9">
    <property type="entry name" value="NADH-UBIQUINONE OXIDOREDUCTASE CHAIN 3"/>
    <property type="match status" value="1"/>
</dbReference>
<geneLocation type="mitochondrion" evidence="10"/>
<evidence type="ECO:0000256" key="4">
    <source>
        <dbReference type="ARBA" id="ARBA00022448"/>
    </source>
</evidence>
<dbReference type="GO" id="GO:0030964">
    <property type="term" value="C:NADH dehydrogenase complex"/>
    <property type="evidence" value="ECO:0007669"/>
    <property type="project" value="TreeGrafter"/>
</dbReference>
<feature type="transmembrane region" description="Helical" evidence="9">
    <location>
        <begin position="57"/>
        <end position="80"/>
    </location>
</feature>
<comment type="catalytic activity">
    <reaction evidence="8 9">
        <text>a ubiquinone + NADH + 5 H(+)(in) = a ubiquinol + NAD(+) + 4 H(+)(out)</text>
        <dbReference type="Rhea" id="RHEA:29091"/>
        <dbReference type="Rhea" id="RHEA-COMP:9565"/>
        <dbReference type="Rhea" id="RHEA-COMP:9566"/>
        <dbReference type="ChEBI" id="CHEBI:15378"/>
        <dbReference type="ChEBI" id="CHEBI:16389"/>
        <dbReference type="ChEBI" id="CHEBI:17976"/>
        <dbReference type="ChEBI" id="CHEBI:57540"/>
        <dbReference type="ChEBI" id="CHEBI:57945"/>
        <dbReference type="EC" id="7.1.1.2"/>
    </reaction>
</comment>
<evidence type="ECO:0000256" key="1">
    <source>
        <dbReference type="ARBA" id="ARBA00004370"/>
    </source>
</evidence>
<dbReference type="RefSeq" id="YP_009443854.1">
    <property type="nucleotide sequence ID" value="NC_036361.1"/>
</dbReference>
<keyword evidence="6 9" id="KW-1133">Transmembrane helix</keyword>
<gene>
    <name evidence="10" type="primary">ND3</name>
</gene>
<dbReference type="EMBL" id="MG255141">
    <property type="protein sequence ID" value="ATU07075.1"/>
    <property type="molecule type" value="Genomic_DNA"/>
</dbReference>
<dbReference type="PANTHER" id="PTHR11058">
    <property type="entry name" value="NADH-UBIQUINONE OXIDOREDUCTASE CHAIN 3"/>
    <property type="match status" value="1"/>
</dbReference>
<keyword evidence="9 10" id="KW-0496">Mitochondrion</keyword>
<evidence type="ECO:0000256" key="9">
    <source>
        <dbReference type="RuleBase" id="RU003640"/>
    </source>
</evidence>
<evidence type="ECO:0000256" key="7">
    <source>
        <dbReference type="ARBA" id="ARBA00023136"/>
    </source>
</evidence>
<organism evidence="10">
    <name type="scientific">Prionoglaris stygia</name>
    <dbReference type="NCBI Taxonomy" id="1954335"/>
    <lineage>
        <taxon>Eukaryota</taxon>
        <taxon>Metazoa</taxon>
        <taxon>Ecdysozoa</taxon>
        <taxon>Arthropoda</taxon>
        <taxon>Hexapoda</taxon>
        <taxon>Insecta</taxon>
        <taxon>Pterygota</taxon>
        <taxon>Neoptera</taxon>
        <taxon>Paraneoptera</taxon>
        <taxon>Psocodea</taxon>
        <taxon>Trogiomorpha</taxon>
        <taxon>Prionoglaridetae</taxon>
        <taxon>Prionoglarididae</taxon>
        <taxon>Prionoglaris</taxon>
    </lineage>
</organism>
<comment type="function">
    <text evidence="9">Core subunit of the mitochondrial membrane respiratory chain NADH dehydrogenase (Complex I) which catalyzes electron transfer from NADH through the respiratory chain, using ubiquinone as an electron acceptor. Essential for the catalytic activity of complex I.</text>
</comment>
<evidence type="ECO:0000256" key="8">
    <source>
        <dbReference type="ARBA" id="ARBA00049551"/>
    </source>
</evidence>
<evidence type="ECO:0000256" key="2">
    <source>
        <dbReference type="ARBA" id="ARBA00008472"/>
    </source>
</evidence>
<keyword evidence="5 9" id="KW-0812">Transmembrane</keyword>
<evidence type="ECO:0000256" key="3">
    <source>
        <dbReference type="ARBA" id="ARBA00021007"/>
    </source>
</evidence>
<dbReference type="InterPro" id="IPR000440">
    <property type="entry name" value="NADH_UbQ/plastoQ_OxRdtase_su3"/>
</dbReference>